<name>A0ACB5T3I9_AMBMO</name>
<reference evidence="1" key="1">
    <citation type="submission" date="2023-04" db="EMBL/GenBank/DDBJ databases">
        <title>Ambrosiozyma monospora NBRC 10751.</title>
        <authorList>
            <person name="Ichikawa N."/>
            <person name="Sato H."/>
            <person name="Tonouchi N."/>
        </authorList>
    </citation>
    <scope>NUCLEOTIDE SEQUENCE</scope>
    <source>
        <strain evidence="1">NBRC 10751</strain>
    </source>
</reference>
<protein>
    <submittedName>
        <fullName evidence="1">Unnamed protein product</fullName>
    </submittedName>
</protein>
<accession>A0ACB5T3I9</accession>
<organism evidence="1 2">
    <name type="scientific">Ambrosiozyma monospora</name>
    <name type="common">Yeast</name>
    <name type="synonym">Endomycopsis monosporus</name>
    <dbReference type="NCBI Taxonomy" id="43982"/>
    <lineage>
        <taxon>Eukaryota</taxon>
        <taxon>Fungi</taxon>
        <taxon>Dikarya</taxon>
        <taxon>Ascomycota</taxon>
        <taxon>Saccharomycotina</taxon>
        <taxon>Pichiomycetes</taxon>
        <taxon>Pichiales</taxon>
        <taxon>Pichiaceae</taxon>
        <taxon>Ambrosiozyma</taxon>
    </lineage>
</organism>
<dbReference type="EMBL" id="BSXS01002927">
    <property type="protein sequence ID" value="GME80163.1"/>
    <property type="molecule type" value="Genomic_DNA"/>
</dbReference>
<evidence type="ECO:0000313" key="1">
    <source>
        <dbReference type="EMBL" id="GME80163.1"/>
    </source>
</evidence>
<dbReference type="Proteomes" id="UP001165064">
    <property type="component" value="Unassembled WGS sequence"/>
</dbReference>
<comment type="caution">
    <text evidence="1">The sequence shown here is derived from an EMBL/GenBank/DDBJ whole genome shotgun (WGS) entry which is preliminary data.</text>
</comment>
<proteinExistence type="predicted"/>
<keyword evidence="2" id="KW-1185">Reference proteome</keyword>
<sequence length="138" mass="16266">MIGRNMREETMVMPHILWKNVVQTFKMRLLHAYRKIWLHNNSCAPDDMINVPQFLFSGEVTDDDLFGIEARNERMMVICGSYLVLEKLEGNLRHPEEYSEEFDKVDQELEKLAAIGIIHEDENSGKMFVIDFQLVDFR</sequence>
<gene>
    <name evidence="1" type="ORF">Amon02_000431700</name>
</gene>
<evidence type="ECO:0000313" key="2">
    <source>
        <dbReference type="Proteomes" id="UP001165064"/>
    </source>
</evidence>